<evidence type="ECO:0000256" key="4">
    <source>
        <dbReference type="ARBA" id="ARBA00022912"/>
    </source>
</evidence>
<evidence type="ECO:0000259" key="6">
    <source>
        <dbReference type="PROSITE" id="PS50054"/>
    </source>
</evidence>
<evidence type="ECO:0000256" key="1">
    <source>
        <dbReference type="ARBA" id="ARBA00008601"/>
    </source>
</evidence>
<dbReference type="GO" id="GO:0043409">
    <property type="term" value="P:negative regulation of MAPK cascade"/>
    <property type="evidence" value="ECO:0007669"/>
    <property type="project" value="TreeGrafter"/>
</dbReference>
<evidence type="ECO:0000256" key="2">
    <source>
        <dbReference type="ARBA" id="ARBA00013064"/>
    </source>
</evidence>
<dbReference type="PANTHER" id="PTHR10159">
    <property type="entry name" value="DUAL SPECIFICITY PROTEIN PHOSPHATASE"/>
    <property type="match status" value="1"/>
</dbReference>
<feature type="domain" description="Tyrosine-protein phosphatase" evidence="6">
    <location>
        <begin position="102"/>
        <end position="248"/>
    </location>
</feature>
<dbReference type="PROSITE" id="PS50056">
    <property type="entry name" value="TYR_PHOSPHATASE_2"/>
    <property type="match status" value="1"/>
</dbReference>
<evidence type="ECO:0000256" key="3">
    <source>
        <dbReference type="ARBA" id="ARBA00022801"/>
    </source>
</evidence>
<dbReference type="InterPro" id="IPR020422">
    <property type="entry name" value="TYR_PHOSPHATASE_DUAL_dom"/>
</dbReference>
<protein>
    <recommendedName>
        <fullName evidence="2">protein-tyrosine-phosphatase</fullName>
        <ecNumber evidence="2">3.1.3.48</ecNumber>
    </recommendedName>
</protein>
<dbReference type="InterPro" id="IPR000340">
    <property type="entry name" value="Dual-sp_phosphatase_cat-dom"/>
</dbReference>
<feature type="non-terminal residue" evidence="8">
    <location>
        <position position="1"/>
    </location>
</feature>
<dbReference type="SMART" id="SM00195">
    <property type="entry name" value="DSPc"/>
    <property type="match status" value="1"/>
</dbReference>
<feature type="domain" description="Tyrosine specific protein phosphatases" evidence="7">
    <location>
        <begin position="168"/>
        <end position="226"/>
    </location>
</feature>
<dbReference type="PANTHER" id="PTHR10159:SF530">
    <property type="entry name" value="DUAL SPECIFICITY PROTEIN PHOSPHATASE DDB_G0271350-RELATED"/>
    <property type="match status" value="1"/>
</dbReference>
<keyword evidence="3" id="KW-0378">Hydrolase</keyword>
<dbReference type="CDD" id="cd14498">
    <property type="entry name" value="DSP"/>
    <property type="match status" value="1"/>
</dbReference>
<dbReference type="EMBL" id="GDJX01008649">
    <property type="protein sequence ID" value="JAT59287.1"/>
    <property type="molecule type" value="Transcribed_RNA"/>
</dbReference>
<dbReference type="AlphaFoldDB" id="A0A1D1YXA3"/>
<dbReference type="GO" id="GO:0005737">
    <property type="term" value="C:cytoplasm"/>
    <property type="evidence" value="ECO:0007669"/>
    <property type="project" value="TreeGrafter"/>
</dbReference>
<accession>A0A1D1YXA3</accession>
<gene>
    <name evidence="8" type="primary">DUSP2</name>
    <name evidence="8" type="ORF">g.126858</name>
</gene>
<dbReference type="Pfam" id="PF00782">
    <property type="entry name" value="DSPc"/>
    <property type="match status" value="1"/>
</dbReference>
<comment type="similarity">
    <text evidence="1">Belongs to the protein-tyrosine phosphatase family. Non-receptor class dual specificity subfamily.</text>
</comment>
<dbReference type="GO" id="GO:0004725">
    <property type="term" value="F:protein tyrosine phosphatase activity"/>
    <property type="evidence" value="ECO:0007669"/>
    <property type="project" value="UniProtKB-EC"/>
</dbReference>
<dbReference type="SUPFAM" id="SSF52799">
    <property type="entry name" value="(Phosphotyrosine protein) phosphatases II"/>
    <property type="match status" value="1"/>
</dbReference>
<evidence type="ECO:0000313" key="8">
    <source>
        <dbReference type="EMBL" id="JAT59287.1"/>
    </source>
</evidence>
<keyword evidence="4" id="KW-0904">Protein phosphatase</keyword>
<proteinExistence type="inferred from homology"/>
<evidence type="ECO:0000256" key="5">
    <source>
        <dbReference type="SAM" id="MobiDB-lite"/>
    </source>
</evidence>
<dbReference type="PROSITE" id="PS50054">
    <property type="entry name" value="TYR_PHOSPHATASE_DUAL"/>
    <property type="match status" value="1"/>
</dbReference>
<dbReference type="InterPro" id="IPR000387">
    <property type="entry name" value="Tyr_Pase_dom"/>
</dbReference>
<organism evidence="8">
    <name type="scientific">Anthurium amnicola</name>
    <dbReference type="NCBI Taxonomy" id="1678845"/>
    <lineage>
        <taxon>Eukaryota</taxon>
        <taxon>Viridiplantae</taxon>
        <taxon>Streptophyta</taxon>
        <taxon>Embryophyta</taxon>
        <taxon>Tracheophyta</taxon>
        <taxon>Spermatophyta</taxon>
        <taxon>Magnoliopsida</taxon>
        <taxon>Liliopsida</taxon>
        <taxon>Araceae</taxon>
        <taxon>Pothoideae</taxon>
        <taxon>Potheae</taxon>
        <taxon>Anthurium</taxon>
    </lineage>
</organism>
<feature type="region of interest" description="Disordered" evidence="5">
    <location>
        <begin position="1"/>
        <end position="40"/>
    </location>
</feature>
<sequence length="284" mass="32599">TQQQQQVQPQGKQQQQQPPQLQLPQFQQQQQQKQHQKQLSLQLPSENITERRPSNNGLQHLFTSNDSNGLYPTASYGVHDFPDNDSSLDTPPPVTHPEIAFEVSTIIPGFLFLGPEITKEEEVKELEDKGVRRILNMAFECNDSLMLKDKFDRYLKLNVRDSVEENVEKGLKIAVNFIERAQEDNTPIYVHCRAGKSRSVTAVLAYLIKSRHWTLKHAYDYVMERRNEISPNIGFVAELMRLEEDVFGFKRNGGAVTSIPSKDKEEIMEMEGVEPLTKPKTAFF</sequence>
<evidence type="ECO:0000259" key="7">
    <source>
        <dbReference type="PROSITE" id="PS50056"/>
    </source>
</evidence>
<name>A0A1D1YXA3_9ARAE</name>
<reference evidence="8" key="1">
    <citation type="submission" date="2015-07" db="EMBL/GenBank/DDBJ databases">
        <title>Transcriptome Assembly of Anthurium amnicola.</title>
        <authorList>
            <person name="Suzuki J."/>
        </authorList>
    </citation>
    <scope>NUCLEOTIDE SEQUENCE</scope>
</reference>
<dbReference type="EC" id="3.1.3.48" evidence="2"/>
<dbReference type="InterPro" id="IPR029021">
    <property type="entry name" value="Prot-tyrosine_phosphatase-like"/>
</dbReference>
<dbReference type="FunFam" id="3.90.190.10:FF:000120">
    <property type="entry name" value="MAP kinase phosphatase, putative"/>
    <property type="match status" value="1"/>
</dbReference>
<dbReference type="Gene3D" id="3.90.190.10">
    <property type="entry name" value="Protein tyrosine phosphatase superfamily"/>
    <property type="match status" value="1"/>
</dbReference>